<gene>
    <name evidence="2" type="ORF">EVA96_00115</name>
</gene>
<keyword evidence="1" id="KW-0812">Transmembrane</keyword>
<organism evidence="2 3">
    <name type="scientific">SAR86 cluster bacterium</name>
    <dbReference type="NCBI Taxonomy" id="2030880"/>
    <lineage>
        <taxon>Bacteria</taxon>
        <taxon>Pseudomonadati</taxon>
        <taxon>Pseudomonadota</taxon>
        <taxon>Gammaproteobacteria</taxon>
        <taxon>SAR86 cluster</taxon>
    </lineage>
</organism>
<sequence length="152" mass="16953">MAKITHKGMWIDIKSLEGVDKRNYIICLITSCIAGGLAGFFSVTTSEQGLEIFANVKGNSAYITYAIAQIFFIYVATYTYIAVLKNQDQLFQKYNEMSMIGGAVGFILIGIPMAILSPFFGYDVGFIELFFGFAVGSVINGYRFYKTYIKED</sequence>
<name>A0A520MPS2_9GAMM</name>
<feature type="transmembrane region" description="Helical" evidence="1">
    <location>
        <begin position="63"/>
        <end position="84"/>
    </location>
</feature>
<feature type="transmembrane region" description="Helical" evidence="1">
    <location>
        <begin position="96"/>
        <end position="120"/>
    </location>
</feature>
<keyword evidence="1" id="KW-1133">Transmembrane helix</keyword>
<dbReference type="AlphaFoldDB" id="A0A520MPS2"/>
<dbReference type="EMBL" id="SHBI01000001">
    <property type="protein sequence ID" value="RZO23208.1"/>
    <property type="molecule type" value="Genomic_DNA"/>
</dbReference>
<protein>
    <submittedName>
        <fullName evidence="2">Uncharacterized protein</fullName>
    </submittedName>
</protein>
<feature type="transmembrane region" description="Helical" evidence="1">
    <location>
        <begin position="24"/>
        <end position="43"/>
    </location>
</feature>
<evidence type="ECO:0000313" key="3">
    <source>
        <dbReference type="Proteomes" id="UP000315782"/>
    </source>
</evidence>
<evidence type="ECO:0000313" key="2">
    <source>
        <dbReference type="EMBL" id="RZO23208.1"/>
    </source>
</evidence>
<accession>A0A520MPS2</accession>
<dbReference type="Proteomes" id="UP000315782">
    <property type="component" value="Unassembled WGS sequence"/>
</dbReference>
<evidence type="ECO:0000256" key="1">
    <source>
        <dbReference type="SAM" id="Phobius"/>
    </source>
</evidence>
<reference evidence="2 3" key="1">
    <citation type="submission" date="2019-02" db="EMBL/GenBank/DDBJ databases">
        <title>Prokaryotic population dynamics and viral predation in marine succession experiment using metagenomics: the confinement effect.</title>
        <authorList>
            <person name="Haro-Moreno J.M."/>
            <person name="Rodriguez-Valera F."/>
            <person name="Lopez-Perez M."/>
        </authorList>
    </citation>
    <scope>NUCLEOTIDE SEQUENCE [LARGE SCALE GENOMIC DNA]</scope>
    <source>
        <strain evidence="2">MED-G163</strain>
    </source>
</reference>
<proteinExistence type="predicted"/>
<keyword evidence="1" id="KW-0472">Membrane</keyword>
<feature type="transmembrane region" description="Helical" evidence="1">
    <location>
        <begin position="126"/>
        <end position="145"/>
    </location>
</feature>
<comment type="caution">
    <text evidence="2">The sequence shown here is derived from an EMBL/GenBank/DDBJ whole genome shotgun (WGS) entry which is preliminary data.</text>
</comment>